<name>A0A7C9KIS7_9SPHN</name>
<dbReference type="InterPro" id="IPR007484">
    <property type="entry name" value="Peptidase_M28"/>
</dbReference>
<dbReference type="Gene3D" id="3.40.630.10">
    <property type="entry name" value="Zn peptidases"/>
    <property type="match status" value="1"/>
</dbReference>
<dbReference type="SUPFAM" id="SSF53187">
    <property type="entry name" value="Zn-dependent exopeptidases"/>
    <property type="match status" value="1"/>
</dbReference>
<dbReference type="Proteomes" id="UP000481327">
    <property type="component" value="Unassembled WGS sequence"/>
</dbReference>
<organism evidence="3 4">
    <name type="scientific">Sandarakinorhabdus fusca</name>
    <dbReference type="NCBI Taxonomy" id="1439888"/>
    <lineage>
        <taxon>Bacteria</taxon>
        <taxon>Pseudomonadati</taxon>
        <taxon>Pseudomonadota</taxon>
        <taxon>Alphaproteobacteria</taxon>
        <taxon>Sphingomonadales</taxon>
        <taxon>Sphingosinicellaceae</taxon>
        <taxon>Sandarakinorhabdus</taxon>
    </lineage>
</organism>
<evidence type="ECO:0000313" key="4">
    <source>
        <dbReference type="Proteomes" id="UP000481327"/>
    </source>
</evidence>
<dbReference type="RefSeq" id="WP_152578241.1">
    <property type="nucleotide sequence ID" value="NZ_JAATJI010000002.1"/>
</dbReference>
<dbReference type="InterPro" id="IPR046450">
    <property type="entry name" value="PA_dom_sf"/>
</dbReference>
<dbReference type="InterPro" id="IPR045175">
    <property type="entry name" value="M28_fam"/>
</dbReference>
<dbReference type="PANTHER" id="PTHR12147:SF26">
    <property type="entry name" value="PEPTIDASE M28 DOMAIN-CONTAINING PROTEIN"/>
    <property type="match status" value="1"/>
</dbReference>
<protein>
    <submittedName>
        <fullName evidence="3">M28 family peptidase</fullName>
    </submittedName>
</protein>
<dbReference type="Pfam" id="PF04389">
    <property type="entry name" value="Peptidase_M28"/>
    <property type="match status" value="1"/>
</dbReference>
<dbReference type="Gene3D" id="3.50.30.30">
    <property type="match status" value="1"/>
</dbReference>
<evidence type="ECO:0000259" key="2">
    <source>
        <dbReference type="Pfam" id="PF04389"/>
    </source>
</evidence>
<comment type="caution">
    <text evidence="3">The sequence shown here is derived from an EMBL/GenBank/DDBJ whole genome shotgun (WGS) entry which is preliminary data.</text>
</comment>
<dbReference type="GO" id="GO:0006508">
    <property type="term" value="P:proteolysis"/>
    <property type="evidence" value="ECO:0007669"/>
    <property type="project" value="InterPro"/>
</dbReference>
<dbReference type="GO" id="GO:0008235">
    <property type="term" value="F:metalloexopeptidase activity"/>
    <property type="evidence" value="ECO:0007669"/>
    <property type="project" value="InterPro"/>
</dbReference>
<feature type="chain" id="PRO_5028849470" evidence="1">
    <location>
        <begin position="20"/>
        <end position="525"/>
    </location>
</feature>
<dbReference type="OrthoDB" id="9778250at2"/>
<reference evidence="3 4" key="1">
    <citation type="submission" date="2019-09" db="EMBL/GenBank/DDBJ databases">
        <title>Polymorphobacter sp. isolated from a lake in China.</title>
        <authorList>
            <person name="Liu Z."/>
        </authorList>
    </citation>
    <scope>NUCLEOTIDE SEQUENCE [LARGE SCALE GENOMIC DNA]</scope>
    <source>
        <strain evidence="3 4">D40P</strain>
    </source>
</reference>
<dbReference type="SUPFAM" id="SSF52025">
    <property type="entry name" value="PA domain"/>
    <property type="match status" value="1"/>
</dbReference>
<dbReference type="CDD" id="cd04820">
    <property type="entry name" value="PA_M28_1_1"/>
    <property type="match status" value="1"/>
</dbReference>
<dbReference type="EMBL" id="WIOL01000003">
    <property type="protein sequence ID" value="MQT17820.1"/>
    <property type="molecule type" value="Genomic_DNA"/>
</dbReference>
<dbReference type="AlphaFoldDB" id="A0A7C9KIS7"/>
<evidence type="ECO:0000256" key="1">
    <source>
        <dbReference type="SAM" id="SignalP"/>
    </source>
</evidence>
<gene>
    <name evidence="3" type="ORF">F3168_11190</name>
</gene>
<keyword evidence="1" id="KW-0732">Signal</keyword>
<evidence type="ECO:0000313" key="3">
    <source>
        <dbReference type="EMBL" id="MQT17820.1"/>
    </source>
</evidence>
<dbReference type="PANTHER" id="PTHR12147">
    <property type="entry name" value="METALLOPEPTIDASE M28 FAMILY MEMBER"/>
    <property type="match status" value="1"/>
</dbReference>
<accession>A0A7C9KIS7</accession>
<feature type="signal peptide" evidence="1">
    <location>
        <begin position="1"/>
        <end position="19"/>
    </location>
</feature>
<sequence length="525" mass="55239">MILRSLAISALLLSTPVFAAEANTPRGKAWWADIEAIAGDATEGRLPGSKGYDLAATYVIDRFKALGLAPAGTDGFYQPVRFEEQRVDHAASRGALIGADGSRTPLAIGSDLLISPGNAPRAATIDAPLVFIGYGLKLPGHDDLAGVDLKGKIAVVISGGPADLPGPMKAANRSARNGFLRDAGAVGVISLVTPAQVEIPWARRMLLASQSGMYLADAALRDTPDGFFIASVDPARSEALFAASGHSFAEMAALADASQPVPGFALARRLQADVAATRQPVLSPNLVARLDGSDPGLRSEYVVMSAHLDHIGVGKPINGDPIYNGAMDDASGVASVLDIAAQLKAGPRPKRSMLFVIVTAEEKGLLGSHYFAQRPTVPKAAIVANLNFDMPLPLWPLKLVLVQGDGESTLGAVARKVAGTQGLALTPDPLPDRNSFVRTDQFSFVKAGIPALAFKFGFVKGSPEFAIEHDWRANRYHAPDDDLAQPGVLADEAIKLDDFVTAIARDVADTPTRPAWLATSVFRPQ</sequence>
<feature type="domain" description="Peptidase M28" evidence="2">
    <location>
        <begin position="285"/>
        <end position="485"/>
    </location>
</feature>
<proteinExistence type="predicted"/>
<keyword evidence="4" id="KW-1185">Reference proteome</keyword>